<reference evidence="1 2" key="1">
    <citation type="submission" date="2012-06" db="EMBL/GenBank/DDBJ databases">
        <title>The complete chromosome of genome of Turneriella parva DSM 21527.</title>
        <authorList>
            <consortium name="US DOE Joint Genome Institute (JGI-PGF)"/>
            <person name="Lucas S."/>
            <person name="Han J."/>
            <person name="Lapidus A."/>
            <person name="Bruce D."/>
            <person name="Goodwin L."/>
            <person name="Pitluck S."/>
            <person name="Peters L."/>
            <person name="Kyrpides N."/>
            <person name="Mavromatis K."/>
            <person name="Ivanova N."/>
            <person name="Mikhailova N."/>
            <person name="Chertkov O."/>
            <person name="Detter J.C."/>
            <person name="Tapia R."/>
            <person name="Han C."/>
            <person name="Land M."/>
            <person name="Hauser L."/>
            <person name="Markowitz V."/>
            <person name="Cheng J.-F."/>
            <person name="Hugenholtz P."/>
            <person name="Woyke T."/>
            <person name="Wu D."/>
            <person name="Gronow S."/>
            <person name="Wellnitz S."/>
            <person name="Brambilla E."/>
            <person name="Klenk H.-P."/>
            <person name="Eisen J.A."/>
        </authorList>
    </citation>
    <scope>NUCLEOTIDE SEQUENCE [LARGE SCALE GENOMIC DNA]</scope>
    <source>
        <strain evidence="2">ATCC BAA-1111 / DSM 21527 / NCTC 11395 / H</strain>
    </source>
</reference>
<proteinExistence type="predicted"/>
<dbReference type="HOGENOM" id="CLU_1371698_0_0_12"/>
<evidence type="ECO:0000313" key="2">
    <source>
        <dbReference type="Proteomes" id="UP000006048"/>
    </source>
</evidence>
<dbReference type="AlphaFoldDB" id="I4BBX3"/>
<dbReference type="RefSeq" id="WP_014805255.1">
    <property type="nucleotide sequence ID" value="NC_018020.1"/>
</dbReference>
<accession>I4BBX3</accession>
<dbReference type="Proteomes" id="UP000006048">
    <property type="component" value="Chromosome"/>
</dbReference>
<dbReference type="STRING" id="869212.Turpa_4147"/>
<gene>
    <name evidence="1" type="ordered locus">Turpa_4147</name>
</gene>
<organism evidence="1 2">
    <name type="scientific">Turneriella parva (strain ATCC BAA-1111 / DSM 21527 / NCTC 11395 / H)</name>
    <name type="common">Leptospira parva</name>
    <dbReference type="NCBI Taxonomy" id="869212"/>
    <lineage>
        <taxon>Bacteria</taxon>
        <taxon>Pseudomonadati</taxon>
        <taxon>Spirochaetota</taxon>
        <taxon>Spirochaetia</taxon>
        <taxon>Leptospirales</taxon>
        <taxon>Leptospiraceae</taxon>
        <taxon>Turneriella</taxon>
    </lineage>
</organism>
<evidence type="ECO:0000313" key="1">
    <source>
        <dbReference type="EMBL" id="AFM14780.1"/>
    </source>
</evidence>
<name>I4BBX3_TURPD</name>
<sequence>MRQQLRYLIPALVLVVAANCRSRGPQIKQPRENLPATEFHHEPAKVIPWVFFNKTSRGLDRQSDASFFNQVGGGGGLLINSGLDSQWNGHKFFYYYIDFDASPQYNPGKTYPGDRQWVYSSYPGILFRTYTPFYLKMHFGFGMNLRYNQAVYDRWGVYGQIGAELWGFTSTVLFIGHPGQLNWETEYRAGYMWAPVEWK</sequence>
<dbReference type="KEGG" id="tpx:Turpa_4147"/>
<protein>
    <submittedName>
        <fullName evidence="1">Uncharacterized protein</fullName>
    </submittedName>
</protein>
<dbReference type="EMBL" id="CP002959">
    <property type="protein sequence ID" value="AFM14780.1"/>
    <property type="molecule type" value="Genomic_DNA"/>
</dbReference>
<keyword evidence="2" id="KW-1185">Reference proteome</keyword>